<feature type="region of interest" description="Disordered" evidence="1">
    <location>
        <begin position="41"/>
        <end position="69"/>
    </location>
</feature>
<reference evidence="3" key="1">
    <citation type="journal article" date="2013" name="Science">
        <title>Comparative analysis of bat genomes provides insight into the evolution of flight and immunity.</title>
        <authorList>
            <person name="Zhang G."/>
            <person name="Cowled C."/>
            <person name="Shi Z."/>
            <person name="Huang Z."/>
            <person name="Bishop-Lilly K.A."/>
            <person name="Fang X."/>
            <person name="Wynne J.W."/>
            <person name="Xiong Z."/>
            <person name="Baker M.L."/>
            <person name="Zhao W."/>
            <person name="Tachedjian M."/>
            <person name="Zhu Y."/>
            <person name="Zhou P."/>
            <person name="Jiang X."/>
            <person name="Ng J."/>
            <person name="Yang L."/>
            <person name="Wu L."/>
            <person name="Xiao J."/>
            <person name="Feng Y."/>
            <person name="Chen Y."/>
            <person name="Sun X."/>
            <person name="Zhang Y."/>
            <person name="Marsh G.A."/>
            <person name="Crameri G."/>
            <person name="Broder C.C."/>
            <person name="Frey K.G."/>
            <person name="Wang L.F."/>
            <person name="Wang J."/>
        </authorList>
    </citation>
    <scope>NUCLEOTIDE SEQUENCE [LARGE SCALE GENOMIC DNA]</scope>
</reference>
<evidence type="ECO:0000256" key="1">
    <source>
        <dbReference type="SAM" id="MobiDB-lite"/>
    </source>
</evidence>
<name>L5KEH6_PTEAL</name>
<protein>
    <submittedName>
        <fullName evidence="2">Uncharacterized protein</fullName>
    </submittedName>
</protein>
<dbReference type="InParanoid" id="L5KEH6"/>
<sequence length="69" mass="7794">MAGHLVISENIVMRSRITQRGQGISEYWEPPPVIKRAAFQDKQPTEHALPSDMEDGVSSSQLRHPKPAW</sequence>
<proteinExistence type="predicted"/>
<organism evidence="2 3">
    <name type="scientific">Pteropus alecto</name>
    <name type="common">Black flying fox</name>
    <dbReference type="NCBI Taxonomy" id="9402"/>
    <lineage>
        <taxon>Eukaryota</taxon>
        <taxon>Metazoa</taxon>
        <taxon>Chordata</taxon>
        <taxon>Craniata</taxon>
        <taxon>Vertebrata</taxon>
        <taxon>Euteleostomi</taxon>
        <taxon>Mammalia</taxon>
        <taxon>Eutheria</taxon>
        <taxon>Laurasiatheria</taxon>
        <taxon>Chiroptera</taxon>
        <taxon>Yinpterochiroptera</taxon>
        <taxon>Pteropodoidea</taxon>
        <taxon>Pteropodidae</taxon>
        <taxon>Pteropodinae</taxon>
        <taxon>Pteropus</taxon>
    </lineage>
</organism>
<accession>L5KEH6</accession>
<evidence type="ECO:0000313" key="3">
    <source>
        <dbReference type="Proteomes" id="UP000010552"/>
    </source>
</evidence>
<dbReference type="EMBL" id="KB030794">
    <property type="protein sequence ID" value="ELK09742.1"/>
    <property type="molecule type" value="Genomic_DNA"/>
</dbReference>
<gene>
    <name evidence="2" type="ORF">PAL_GLEAN10001430</name>
</gene>
<evidence type="ECO:0000313" key="2">
    <source>
        <dbReference type="EMBL" id="ELK09742.1"/>
    </source>
</evidence>
<dbReference type="AlphaFoldDB" id="L5KEH6"/>
<keyword evidence="3" id="KW-1185">Reference proteome</keyword>
<dbReference type="Proteomes" id="UP000010552">
    <property type="component" value="Unassembled WGS sequence"/>
</dbReference>